<dbReference type="OrthoDB" id="9803467at2"/>
<dbReference type="Pfam" id="PF00144">
    <property type="entry name" value="Beta-lactamase"/>
    <property type="match status" value="1"/>
</dbReference>
<dbReference type="GO" id="GO:0016020">
    <property type="term" value="C:membrane"/>
    <property type="evidence" value="ECO:0007669"/>
    <property type="project" value="UniProtKB-SubCell"/>
</dbReference>
<dbReference type="InterPro" id="IPR001466">
    <property type="entry name" value="Beta-lactam-related"/>
</dbReference>
<evidence type="ECO:0000256" key="1">
    <source>
        <dbReference type="ARBA" id="ARBA00004370"/>
    </source>
</evidence>
<evidence type="ECO:0000259" key="3">
    <source>
        <dbReference type="Pfam" id="PF00144"/>
    </source>
</evidence>
<comment type="subcellular location">
    <subcellularLocation>
        <location evidence="1">Membrane</location>
    </subcellularLocation>
</comment>
<dbReference type="STRING" id="189425.PGRAT_21525"/>
<dbReference type="AlphaFoldDB" id="A0A089M827"/>
<dbReference type="PANTHER" id="PTHR46825">
    <property type="entry name" value="D-ALANYL-D-ALANINE-CARBOXYPEPTIDASE/ENDOPEPTIDASE AMPH"/>
    <property type="match status" value="1"/>
</dbReference>
<keyword evidence="5" id="KW-1185">Reference proteome</keyword>
<dbReference type="KEGG" id="pgm:PGRAT_21525"/>
<dbReference type="HOGENOM" id="CLU_020027_0_3_9"/>
<organism evidence="4 5">
    <name type="scientific">Paenibacillus graminis</name>
    <dbReference type="NCBI Taxonomy" id="189425"/>
    <lineage>
        <taxon>Bacteria</taxon>
        <taxon>Bacillati</taxon>
        <taxon>Bacillota</taxon>
        <taxon>Bacilli</taxon>
        <taxon>Bacillales</taxon>
        <taxon>Paenibacillaceae</taxon>
        <taxon>Paenibacillus</taxon>
    </lineage>
</organism>
<evidence type="ECO:0000313" key="5">
    <source>
        <dbReference type="Proteomes" id="UP000029500"/>
    </source>
</evidence>
<keyword evidence="2" id="KW-0472">Membrane</keyword>
<proteinExistence type="predicted"/>
<dbReference type="SUPFAM" id="SSF56601">
    <property type="entry name" value="beta-lactamase/transpeptidase-like"/>
    <property type="match status" value="1"/>
</dbReference>
<dbReference type="InterPro" id="IPR012338">
    <property type="entry name" value="Beta-lactam/transpept-like"/>
</dbReference>
<dbReference type="InterPro" id="IPR050491">
    <property type="entry name" value="AmpC-like"/>
</dbReference>
<dbReference type="Gene3D" id="3.40.710.10">
    <property type="entry name" value="DD-peptidase/beta-lactamase superfamily"/>
    <property type="match status" value="1"/>
</dbReference>
<gene>
    <name evidence="4" type="ORF">PGRAT_21525</name>
</gene>
<protein>
    <submittedName>
        <fullName evidence="4">Penicillin-binding protein</fullName>
    </submittedName>
</protein>
<feature type="domain" description="Beta-lactamase-related" evidence="3">
    <location>
        <begin position="24"/>
        <end position="327"/>
    </location>
</feature>
<dbReference type="RefSeq" id="WP_025703798.1">
    <property type="nucleotide sequence ID" value="NZ_CP009287.1"/>
</dbReference>
<reference evidence="4 5" key="1">
    <citation type="submission" date="2014-08" db="EMBL/GenBank/DDBJ databases">
        <title>Comparative genomics of the Paenibacillus odorifer group.</title>
        <authorList>
            <person name="den Bakker H.C."/>
            <person name="Tsai Y.-C."/>
            <person name="Martin N."/>
            <person name="Korlach J."/>
            <person name="Wiedmann M."/>
        </authorList>
    </citation>
    <scope>NUCLEOTIDE SEQUENCE [LARGE SCALE GENOMIC DNA]</scope>
    <source>
        <strain evidence="4 5">DSM 15220</strain>
    </source>
</reference>
<dbReference type="EMBL" id="CP009287">
    <property type="protein sequence ID" value="AIQ69931.1"/>
    <property type="molecule type" value="Genomic_DNA"/>
</dbReference>
<name>A0A089M827_9BACL</name>
<sequence length="345" mass="38045">MTQEQLHTTIQSEAEAAGFSGTVLVKSGTQAAASGAYGYADKANTRPNRPDTRYGNASGSKLFTAIAVCQLVEQGRLALDSKVMNILEQSEFPQFSTDITVHHLLTHSSGIPDYFDEETMDDFASLWATRPMYQVRELKDFLPMFQKLPMKFTPGTRFHYNNAGYILLGLLVEKLGGMAFTDVVEQYVFKASGMADSGYFTLDALPANTAHGYIVKEDGTWTTNIYSIPVKGGADGGAFVTAPDMLLLWEGLLQHKLLGPELTALLLTPHIHEDKEEYYGYGVWITKRGGGVYKYHVMGYDPGVSFHSAYYPASGIATAVLCNHSRGAYRMMRAIEDCLDSYTDI</sequence>
<evidence type="ECO:0000313" key="4">
    <source>
        <dbReference type="EMBL" id="AIQ69931.1"/>
    </source>
</evidence>
<dbReference type="PANTHER" id="PTHR46825:SF11">
    <property type="entry name" value="PENICILLIN-BINDING PROTEIN 4"/>
    <property type="match status" value="1"/>
</dbReference>
<dbReference type="eggNOG" id="COG1680">
    <property type="taxonomic scope" value="Bacteria"/>
</dbReference>
<accession>A0A089M827</accession>
<dbReference type="Proteomes" id="UP000029500">
    <property type="component" value="Chromosome"/>
</dbReference>
<evidence type="ECO:0000256" key="2">
    <source>
        <dbReference type="ARBA" id="ARBA00023136"/>
    </source>
</evidence>